<evidence type="ECO:0000256" key="1">
    <source>
        <dbReference type="SAM" id="Phobius"/>
    </source>
</evidence>
<name>A0ABV9R5W4_9MICO</name>
<keyword evidence="1" id="KW-0472">Membrane</keyword>
<feature type="transmembrane region" description="Helical" evidence="1">
    <location>
        <begin position="6"/>
        <end position="26"/>
    </location>
</feature>
<protein>
    <submittedName>
        <fullName evidence="2">Uncharacterized protein</fullName>
    </submittedName>
</protein>
<organism evidence="2 3">
    <name type="scientific">Agromyces aurantiacus</name>
    <dbReference type="NCBI Taxonomy" id="165814"/>
    <lineage>
        <taxon>Bacteria</taxon>
        <taxon>Bacillati</taxon>
        <taxon>Actinomycetota</taxon>
        <taxon>Actinomycetes</taxon>
        <taxon>Micrococcales</taxon>
        <taxon>Microbacteriaceae</taxon>
        <taxon>Agromyces</taxon>
    </lineage>
</organism>
<sequence>MEAAALWISFVSAAATIAAAVIAWFARADSVRAGNDAQAASARAAQATEQMAQIQSRIFDGPPWEVEWFGGDSYLLTNNSPVDAHDVRIDGYPDDVVLQVGEDLPWEIGAKSAVKFMFSASMGHGFVRDVIVTWQREGSDDRLTWRHPIPPRLASPR</sequence>
<dbReference type="RefSeq" id="WP_204393321.1">
    <property type="nucleotide sequence ID" value="NZ_JAFBBW010000001.1"/>
</dbReference>
<reference evidence="3" key="1">
    <citation type="journal article" date="2019" name="Int. J. Syst. Evol. Microbiol.">
        <title>The Global Catalogue of Microorganisms (GCM) 10K type strain sequencing project: providing services to taxonomists for standard genome sequencing and annotation.</title>
        <authorList>
            <consortium name="The Broad Institute Genomics Platform"/>
            <consortium name="The Broad Institute Genome Sequencing Center for Infectious Disease"/>
            <person name="Wu L."/>
            <person name="Ma J."/>
        </authorList>
    </citation>
    <scope>NUCLEOTIDE SEQUENCE [LARGE SCALE GENOMIC DNA]</scope>
    <source>
        <strain evidence="3">CGMCC 1.12192</strain>
    </source>
</reference>
<keyword evidence="3" id="KW-1185">Reference proteome</keyword>
<evidence type="ECO:0000313" key="2">
    <source>
        <dbReference type="EMBL" id="MFC4829533.1"/>
    </source>
</evidence>
<accession>A0ABV9R5W4</accession>
<gene>
    <name evidence="2" type="ORF">ACFPER_12070</name>
</gene>
<keyword evidence="1" id="KW-0812">Transmembrane</keyword>
<comment type="caution">
    <text evidence="2">The sequence shown here is derived from an EMBL/GenBank/DDBJ whole genome shotgun (WGS) entry which is preliminary data.</text>
</comment>
<keyword evidence="1" id="KW-1133">Transmembrane helix</keyword>
<evidence type="ECO:0000313" key="3">
    <source>
        <dbReference type="Proteomes" id="UP001595960"/>
    </source>
</evidence>
<proteinExistence type="predicted"/>
<dbReference type="Proteomes" id="UP001595960">
    <property type="component" value="Unassembled WGS sequence"/>
</dbReference>
<dbReference type="EMBL" id="JBHSJC010000001">
    <property type="protein sequence ID" value="MFC4829533.1"/>
    <property type="molecule type" value="Genomic_DNA"/>
</dbReference>